<dbReference type="STRING" id="1001240.GY21_10565"/>
<name>A0A099J801_9MICO</name>
<evidence type="ECO:0000313" key="4">
    <source>
        <dbReference type="Proteomes" id="UP000561726"/>
    </source>
</evidence>
<dbReference type="Proteomes" id="UP000029864">
    <property type="component" value="Unassembled WGS sequence"/>
</dbReference>
<comment type="caution">
    <text evidence="1">The sequence shown here is derived from an EMBL/GenBank/DDBJ whole genome shotgun (WGS) entry which is preliminary data.</text>
</comment>
<dbReference type="Proteomes" id="UP000561726">
    <property type="component" value="Unassembled WGS sequence"/>
</dbReference>
<accession>A0A099J801</accession>
<keyword evidence="3" id="KW-1185">Reference proteome</keyword>
<proteinExistence type="predicted"/>
<dbReference type="RefSeq" id="WP_035836684.1">
    <property type="nucleotide sequence ID" value="NZ_JACHBQ010000001.1"/>
</dbReference>
<evidence type="ECO:0000313" key="3">
    <source>
        <dbReference type="Proteomes" id="UP000029864"/>
    </source>
</evidence>
<protein>
    <submittedName>
        <fullName evidence="1">Uncharacterized protein</fullName>
    </submittedName>
</protein>
<dbReference type="EMBL" id="JPXF01000039">
    <property type="protein sequence ID" value="KGJ74471.1"/>
    <property type="molecule type" value="Genomic_DNA"/>
</dbReference>
<organism evidence="1 3">
    <name type="scientific">Cryobacterium roopkundense</name>
    <dbReference type="NCBI Taxonomy" id="1001240"/>
    <lineage>
        <taxon>Bacteria</taxon>
        <taxon>Bacillati</taxon>
        <taxon>Actinomycetota</taxon>
        <taxon>Actinomycetes</taxon>
        <taxon>Micrococcales</taxon>
        <taxon>Microbacteriaceae</taxon>
        <taxon>Cryobacterium</taxon>
    </lineage>
</organism>
<dbReference type="AlphaFoldDB" id="A0A099J801"/>
<sequence>MTHAPRGCQLRGPAHEAPDGSMALAGVLWPADLLKLTRHDDLCVHIILPRDKDRWAGLFAGVRVLAERTAHVGVHVQPERGGFSIDPVVLLGSSDRRRRAMLVAVIRDAGTAGVELTPSQVYVETFSATRATLRLPVPAGRFSEWGLLCVAWFPLTPLFSSKPQIPW</sequence>
<evidence type="ECO:0000313" key="1">
    <source>
        <dbReference type="EMBL" id="KGJ74471.1"/>
    </source>
</evidence>
<reference evidence="2 4" key="2">
    <citation type="submission" date="2020-08" db="EMBL/GenBank/DDBJ databases">
        <title>Sequencing the genomes of 1000 actinobacteria strains.</title>
        <authorList>
            <person name="Klenk H.-P."/>
        </authorList>
    </citation>
    <scope>NUCLEOTIDE SEQUENCE [LARGE SCALE GENOMIC DNA]</scope>
    <source>
        <strain evidence="2 4">DSM 21065</strain>
    </source>
</reference>
<dbReference type="EMBL" id="JACHBQ010000001">
    <property type="protein sequence ID" value="MBB5643407.1"/>
    <property type="molecule type" value="Genomic_DNA"/>
</dbReference>
<gene>
    <name evidence="2" type="ORF">BJ997_003955</name>
    <name evidence="1" type="ORF">GY21_10565</name>
</gene>
<reference evidence="1 3" key="1">
    <citation type="submission" date="2014-08" db="EMBL/GenBank/DDBJ databases">
        <authorList>
            <person name="Sisinthy S."/>
        </authorList>
    </citation>
    <scope>NUCLEOTIDE SEQUENCE [LARGE SCALE GENOMIC DNA]</scope>
    <source>
        <strain evidence="1 3">RuG17</strain>
    </source>
</reference>
<evidence type="ECO:0000313" key="2">
    <source>
        <dbReference type="EMBL" id="MBB5643407.1"/>
    </source>
</evidence>